<evidence type="ECO:0000313" key="6">
    <source>
        <dbReference type="Proteomes" id="UP000007264"/>
    </source>
</evidence>
<dbReference type="Pfam" id="PF01494">
    <property type="entry name" value="FAD_binding_3"/>
    <property type="match status" value="1"/>
</dbReference>
<evidence type="ECO:0000256" key="3">
    <source>
        <dbReference type="SAM" id="Phobius"/>
    </source>
</evidence>
<dbReference type="InterPro" id="IPR002938">
    <property type="entry name" value="FAD-bd"/>
</dbReference>
<proteinExistence type="predicted"/>
<gene>
    <name evidence="5" type="ORF">COCSUDRAFT_64116</name>
</gene>
<dbReference type="InterPro" id="IPR036188">
    <property type="entry name" value="FAD/NAD-bd_sf"/>
</dbReference>
<evidence type="ECO:0000256" key="1">
    <source>
        <dbReference type="ARBA" id="ARBA00023033"/>
    </source>
</evidence>
<dbReference type="EMBL" id="AGSI01000001">
    <property type="protein sequence ID" value="EIE27190.1"/>
    <property type="molecule type" value="Genomic_DNA"/>
</dbReference>
<dbReference type="eggNOG" id="KOG2614">
    <property type="taxonomic scope" value="Eukaryota"/>
</dbReference>
<feature type="domain" description="FAD-binding" evidence="4">
    <location>
        <begin position="87"/>
        <end position="433"/>
    </location>
</feature>
<keyword evidence="6" id="KW-1185">Reference proteome</keyword>
<dbReference type="KEGG" id="csl:COCSUDRAFT_64116"/>
<dbReference type="GO" id="GO:0070189">
    <property type="term" value="P:kynurenine metabolic process"/>
    <property type="evidence" value="ECO:0007669"/>
    <property type="project" value="TreeGrafter"/>
</dbReference>
<dbReference type="GO" id="GO:0004502">
    <property type="term" value="F:kynurenine 3-monooxygenase activity"/>
    <property type="evidence" value="ECO:0007669"/>
    <property type="project" value="TreeGrafter"/>
</dbReference>
<dbReference type="Gene3D" id="3.50.50.60">
    <property type="entry name" value="FAD/NAD(P)-binding domain"/>
    <property type="match status" value="1"/>
</dbReference>
<dbReference type="Proteomes" id="UP000007264">
    <property type="component" value="Unassembled WGS sequence"/>
</dbReference>
<evidence type="ECO:0000313" key="5">
    <source>
        <dbReference type="EMBL" id="EIE27190.1"/>
    </source>
</evidence>
<feature type="transmembrane region" description="Helical" evidence="3">
    <location>
        <begin position="518"/>
        <end position="540"/>
    </location>
</feature>
<keyword evidence="3" id="KW-0812">Transmembrane</keyword>
<dbReference type="PANTHER" id="PTHR46028:SF7">
    <property type="entry name" value="KYNURENINE 3-MONOOXYGENASE-RELATED"/>
    <property type="match status" value="1"/>
</dbReference>
<feature type="region of interest" description="Disordered" evidence="2">
    <location>
        <begin position="34"/>
        <end position="84"/>
    </location>
</feature>
<keyword evidence="3" id="KW-1133">Transmembrane helix</keyword>
<reference evidence="5 6" key="1">
    <citation type="journal article" date="2012" name="Genome Biol.">
        <title>The genome of the polar eukaryotic microalga coccomyxa subellipsoidea reveals traits of cold adaptation.</title>
        <authorList>
            <person name="Blanc G."/>
            <person name="Agarkova I."/>
            <person name="Grimwood J."/>
            <person name="Kuo A."/>
            <person name="Brueggeman A."/>
            <person name="Dunigan D."/>
            <person name="Gurnon J."/>
            <person name="Ladunga I."/>
            <person name="Lindquist E."/>
            <person name="Lucas S."/>
            <person name="Pangilinan J."/>
            <person name="Proschold T."/>
            <person name="Salamov A."/>
            <person name="Schmutz J."/>
            <person name="Weeks D."/>
            <person name="Yamada T."/>
            <person name="Claverie J.M."/>
            <person name="Grigoriev I."/>
            <person name="Van Etten J."/>
            <person name="Lomsadze A."/>
            <person name="Borodovsky M."/>
        </authorList>
    </citation>
    <scope>NUCLEOTIDE SEQUENCE [LARGE SCALE GENOMIC DNA]</scope>
    <source>
        <strain evidence="5 6">C-169</strain>
    </source>
</reference>
<dbReference type="PANTHER" id="PTHR46028">
    <property type="entry name" value="KYNURENINE 3-MONOOXYGENASE"/>
    <property type="match status" value="1"/>
</dbReference>
<dbReference type="STRING" id="574566.I0Z971"/>
<keyword evidence="1" id="KW-0560">Oxidoreductase</keyword>
<dbReference type="GO" id="GO:0071949">
    <property type="term" value="F:FAD binding"/>
    <property type="evidence" value="ECO:0007669"/>
    <property type="project" value="InterPro"/>
</dbReference>
<protein>
    <submittedName>
        <fullName evidence="5">FAD/NAD(P)-binding domain-containing protein</fullName>
    </submittedName>
</protein>
<feature type="compositionally biased region" description="Polar residues" evidence="2">
    <location>
        <begin position="65"/>
        <end position="78"/>
    </location>
</feature>
<name>I0Z971_COCSC</name>
<feature type="compositionally biased region" description="Basic residues" evidence="2">
    <location>
        <begin position="34"/>
        <end position="44"/>
    </location>
</feature>
<evidence type="ECO:0000256" key="2">
    <source>
        <dbReference type="SAM" id="MobiDB-lite"/>
    </source>
</evidence>
<dbReference type="GeneID" id="17045205"/>
<keyword evidence="1" id="KW-0503">Monooxygenase</keyword>
<dbReference type="AlphaFoldDB" id="I0Z971"/>
<comment type="caution">
    <text evidence="5">The sequence shown here is derived from an EMBL/GenBank/DDBJ whole genome shotgun (WGS) entry which is preliminary data.</text>
</comment>
<dbReference type="PRINTS" id="PR00420">
    <property type="entry name" value="RNGMNOXGNASE"/>
</dbReference>
<organism evidence="5 6">
    <name type="scientific">Coccomyxa subellipsoidea (strain C-169)</name>
    <name type="common">Green microalga</name>
    <dbReference type="NCBI Taxonomy" id="574566"/>
    <lineage>
        <taxon>Eukaryota</taxon>
        <taxon>Viridiplantae</taxon>
        <taxon>Chlorophyta</taxon>
        <taxon>core chlorophytes</taxon>
        <taxon>Trebouxiophyceae</taxon>
        <taxon>Trebouxiophyceae incertae sedis</taxon>
        <taxon>Coccomyxaceae</taxon>
        <taxon>Coccomyxa</taxon>
        <taxon>Coccomyxa subellipsoidea</taxon>
    </lineage>
</organism>
<accession>I0Z971</accession>
<dbReference type="SUPFAM" id="SSF51905">
    <property type="entry name" value="FAD/NAD(P)-binding domain"/>
    <property type="match status" value="1"/>
</dbReference>
<dbReference type="RefSeq" id="XP_005651734.1">
    <property type="nucleotide sequence ID" value="XM_005651677.1"/>
</dbReference>
<dbReference type="OrthoDB" id="506962at2759"/>
<evidence type="ECO:0000259" key="4">
    <source>
        <dbReference type="Pfam" id="PF01494"/>
    </source>
</evidence>
<keyword evidence="3" id="KW-0472">Membrane</keyword>
<sequence length="554" mass="59277">MAMTSMNRGVHRSPHQARNQPFWAVIPALVLNRKSQRTQRRHVRASQPTAVLAPTSPASAETPKSLPTQPNNTPSSPADSPGLGRRIVIVGAGPAGTVTAMLLAKRGYTVDVYERRGRPSRALAATLHSYILALTPRGLKAIEETGADPECCSATRAPRSVGMFDMNSGRSLRMPPGRKHIVDRVTLASDLIDEAMRLYGNNITFHFERQLQGLDLERQLATFKDGSSGSSQLEVSYDLLIGADGASSTVRDVLQDKVPGFGARTLYQASMCYTTFHGLPVDDYAATKSESSSGAADSAVPSEVALIGTHNRREFTYNWRSPKADVMVSMWKAEDGRMNGLVAAESHAAEPEQREQLLAAATPKLPATWRRQIAAQTGPQTPSSFGKIVRCSQFHGPRVVVIGDAAHSVTSTLGQGCITAMESCTALAAAFAMCGDDLDRVPAAFTAARAPDAHAVHAMVPGHNASKLPVIIYARTVKALALLGSLVFHKVGLLPSPVYTYSAFFAGVLPVRAIKRNLHLLAAAGAGFLTLFVWSVSRLLRSCLLPALRTALAG</sequence>